<organism evidence="3 4">
    <name type="scientific">Sedimentitalea nanhaiensis</name>
    <dbReference type="NCBI Taxonomy" id="999627"/>
    <lineage>
        <taxon>Bacteria</taxon>
        <taxon>Pseudomonadati</taxon>
        <taxon>Pseudomonadota</taxon>
        <taxon>Alphaproteobacteria</taxon>
        <taxon>Rhodobacterales</taxon>
        <taxon>Paracoccaceae</taxon>
        <taxon>Sedimentitalea</taxon>
    </lineage>
</organism>
<evidence type="ECO:0000256" key="1">
    <source>
        <dbReference type="SAM" id="MobiDB-lite"/>
    </source>
</evidence>
<dbReference type="PROSITE" id="PS50994">
    <property type="entry name" value="INTEGRASE"/>
    <property type="match status" value="1"/>
</dbReference>
<dbReference type="SUPFAM" id="SSF53098">
    <property type="entry name" value="Ribonuclease H-like"/>
    <property type="match status" value="1"/>
</dbReference>
<dbReference type="Pfam" id="PF13683">
    <property type="entry name" value="rve_3"/>
    <property type="match status" value="1"/>
</dbReference>
<gene>
    <name evidence="3" type="ORF">SAMN05216236_1017</name>
</gene>
<evidence type="ECO:0000313" key="3">
    <source>
        <dbReference type="EMBL" id="SFT32625.1"/>
    </source>
</evidence>
<feature type="compositionally biased region" description="Basic and acidic residues" evidence="1">
    <location>
        <begin position="17"/>
        <end position="32"/>
    </location>
</feature>
<dbReference type="InterPro" id="IPR012337">
    <property type="entry name" value="RNaseH-like_sf"/>
</dbReference>
<evidence type="ECO:0000313" key="4">
    <source>
        <dbReference type="Proteomes" id="UP000182466"/>
    </source>
</evidence>
<dbReference type="Proteomes" id="UP000182466">
    <property type="component" value="Unassembled WGS sequence"/>
</dbReference>
<name>A0A1I6X2U3_9RHOB</name>
<dbReference type="InterPro" id="IPR001584">
    <property type="entry name" value="Integrase_cat-core"/>
</dbReference>
<dbReference type="GO" id="GO:0015074">
    <property type="term" value="P:DNA integration"/>
    <property type="evidence" value="ECO:0007669"/>
    <property type="project" value="InterPro"/>
</dbReference>
<dbReference type="Gene3D" id="3.30.420.10">
    <property type="entry name" value="Ribonuclease H-like superfamily/Ribonuclease H"/>
    <property type="match status" value="1"/>
</dbReference>
<evidence type="ECO:0000259" key="2">
    <source>
        <dbReference type="PROSITE" id="PS50994"/>
    </source>
</evidence>
<dbReference type="AlphaFoldDB" id="A0A1I6X2U3"/>
<dbReference type="GO" id="GO:0003676">
    <property type="term" value="F:nucleic acid binding"/>
    <property type="evidence" value="ECO:0007669"/>
    <property type="project" value="InterPro"/>
</dbReference>
<keyword evidence="4" id="KW-1185">Reference proteome</keyword>
<dbReference type="InterPro" id="IPR036397">
    <property type="entry name" value="RNaseH_sf"/>
</dbReference>
<feature type="domain" description="Integrase catalytic" evidence="2">
    <location>
        <begin position="1"/>
        <end position="89"/>
    </location>
</feature>
<accession>A0A1I6X2U3</accession>
<dbReference type="eggNOG" id="COG2801">
    <property type="taxonomic scope" value="Bacteria"/>
</dbReference>
<feature type="region of interest" description="Disordered" evidence="1">
    <location>
        <begin position="13"/>
        <end position="32"/>
    </location>
</feature>
<proteinExistence type="predicted"/>
<protein>
    <submittedName>
        <fullName evidence="3">Integrase core domain-containing protein</fullName>
    </submittedName>
</protein>
<reference evidence="3 4" key="1">
    <citation type="submission" date="2016-10" db="EMBL/GenBank/DDBJ databases">
        <authorList>
            <person name="de Groot N.N."/>
        </authorList>
    </citation>
    <scope>NUCLEOTIDE SEQUENCE [LARGE SCALE GENOMIC DNA]</scope>
    <source>
        <strain evidence="3 4">CGMCC 1.10959</strain>
    </source>
</reference>
<sequence>MAPVTSRELAEWLEDQQMDHDRDASYHPQAQDKIERWPQTLKNRILLENYYLPGDHQQQIDAFVDHYTHQRYHESLQNFIPADVYFGRGQAILKQRERINDRPSHSGVC</sequence>
<dbReference type="STRING" id="999627.SAMN05216236_1017"/>
<dbReference type="EMBL" id="FPAW01000001">
    <property type="protein sequence ID" value="SFT32625.1"/>
    <property type="molecule type" value="Genomic_DNA"/>
</dbReference>